<dbReference type="OrthoDB" id="1699164at2"/>
<proteinExistence type="inferred from homology"/>
<name>A0A1L5F2U1_CLOKL</name>
<dbReference type="InterPro" id="IPR035958">
    <property type="entry name" value="SecB-like_sf"/>
</dbReference>
<evidence type="ECO:0000313" key="3">
    <source>
        <dbReference type="Proteomes" id="UP000184604"/>
    </source>
</evidence>
<organism evidence="2 3">
    <name type="scientific">Clostridium kluyveri</name>
    <dbReference type="NCBI Taxonomy" id="1534"/>
    <lineage>
        <taxon>Bacteria</taxon>
        <taxon>Bacillati</taxon>
        <taxon>Bacillota</taxon>
        <taxon>Clostridia</taxon>
        <taxon>Eubacteriales</taxon>
        <taxon>Clostridiaceae</taxon>
        <taxon>Clostridium</taxon>
    </lineage>
</organism>
<dbReference type="EMBL" id="CP018335">
    <property type="protein sequence ID" value="APM37314.1"/>
    <property type="molecule type" value="Genomic_DNA"/>
</dbReference>
<dbReference type="PRINTS" id="PR01594">
    <property type="entry name" value="SECBCHAPRONE"/>
</dbReference>
<dbReference type="SUPFAM" id="SSF54611">
    <property type="entry name" value="SecB-like"/>
    <property type="match status" value="1"/>
</dbReference>
<dbReference type="InterPro" id="IPR003708">
    <property type="entry name" value="SecB"/>
</dbReference>
<comment type="similarity">
    <text evidence="1">Belongs to the SecB family.</text>
</comment>
<accession>A0A1L5F2U1</accession>
<dbReference type="PANTHER" id="PTHR36918">
    <property type="match status" value="1"/>
</dbReference>
<gene>
    <name evidence="2" type="ORF">BS101_00305</name>
</gene>
<evidence type="ECO:0000256" key="1">
    <source>
        <dbReference type="ARBA" id="ARBA00009990"/>
    </source>
</evidence>
<sequence>MENVQAGTDKCKLKLHKIYVPNISFNRSDNYSEKNSKFQVKVGYETAHSENNSKTKVTIKIEIADKKDDALTINVSLCGIFSMEPNDKENEKFFIKQSLAILFPYLRSLVTNITVQAEIPPIVLPPINFNALIDKQSNNEQS</sequence>
<dbReference type="PANTHER" id="PTHR36918:SF1">
    <property type="entry name" value="PROTEIN-EXPORT PROTEIN SECB"/>
    <property type="match status" value="1"/>
</dbReference>
<dbReference type="Pfam" id="PF02556">
    <property type="entry name" value="SecB"/>
    <property type="match status" value="1"/>
</dbReference>
<reference evidence="2 3" key="1">
    <citation type="submission" date="2016-12" db="EMBL/GenBank/DDBJ databases">
        <title>Complete genome sequence of Clostridium kluyveri JZZ isolated from the pit mud of a Chinese flavor liquor-making factory.</title>
        <authorList>
            <person name="Wang Y."/>
        </authorList>
    </citation>
    <scope>NUCLEOTIDE SEQUENCE [LARGE SCALE GENOMIC DNA]</scope>
    <source>
        <strain evidence="2 3">JZZ</strain>
    </source>
</reference>
<dbReference type="Proteomes" id="UP000184604">
    <property type="component" value="Chromosome"/>
</dbReference>
<dbReference type="GO" id="GO:0051262">
    <property type="term" value="P:protein tetramerization"/>
    <property type="evidence" value="ECO:0007669"/>
    <property type="project" value="InterPro"/>
</dbReference>
<evidence type="ECO:0000313" key="2">
    <source>
        <dbReference type="EMBL" id="APM37314.1"/>
    </source>
</evidence>
<dbReference type="AlphaFoldDB" id="A0A1L5F2U1"/>
<dbReference type="GO" id="GO:0015031">
    <property type="term" value="P:protein transport"/>
    <property type="evidence" value="ECO:0007669"/>
    <property type="project" value="InterPro"/>
</dbReference>
<protein>
    <recommendedName>
        <fullName evidence="4">Preprotein translocase subunit SecB</fullName>
    </recommendedName>
</protein>
<evidence type="ECO:0008006" key="4">
    <source>
        <dbReference type="Google" id="ProtNLM"/>
    </source>
</evidence>
<dbReference type="RefSeq" id="WP_073537034.1">
    <property type="nucleotide sequence ID" value="NZ_CP018335.1"/>
</dbReference>
<dbReference type="GO" id="GO:0051082">
    <property type="term" value="F:unfolded protein binding"/>
    <property type="evidence" value="ECO:0007669"/>
    <property type="project" value="InterPro"/>
</dbReference>
<dbReference type="Gene3D" id="3.10.420.10">
    <property type="entry name" value="SecB-like"/>
    <property type="match status" value="1"/>
</dbReference>